<dbReference type="Pfam" id="PF02949">
    <property type="entry name" value="7tm_6"/>
    <property type="match status" value="1"/>
</dbReference>
<keyword evidence="7 10" id="KW-0472">Membrane</keyword>
<dbReference type="InterPro" id="IPR004117">
    <property type="entry name" value="7tm6_olfct_rcpt"/>
</dbReference>
<keyword evidence="4 10" id="KW-0812">Transmembrane</keyword>
<dbReference type="PANTHER" id="PTHR21137">
    <property type="entry name" value="ODORANT RECEPTOR"/>
    <property type="match status" value="1"/>
</dbReference>
<keyword evidence="9" id="KW-0807">Transducer</keyword>
<gene>
    <name evidence="11" type="primary">LOC108045743</name>
</gene>
<keyword evidence="6 10" id="KW-1133">Transmembrane helix</keyword>
<evidence type="ECO:0000256" key="6">
    <source>
        <dbReference type="ARBA" id="ARBA00022989"/>
    </source>
</evidence>
<dbReference type="AlphaFoldDB" id="A0A6P4EV89"/>
<evidence type="ECO:0000256" key="10">
    <source>
        <dbReference type="SAM" id="Phobius"/>
    </source>
</evidence>
<keyword evidence="8" id="KW-0675">Receptor</keyword>
<evidence type="ECO:0000256" key="8">
    <source>
        <dbReference type="ARBA" id="ARBA00023170"/>
    </source>
</evidence>
<keyword evidence="3" id="KW-0716">Sensory transduction</keyword>
<sequence>MKNTEIRKPYRMEDFLRPQLFQKVAQMVHFHWRRNPEDNTLVNAPNWAFCFSAILNILFFACNGWDIIGHLCFGKPTNQDPPVLSITIYFSIRGLMLFIKRYNEIFKVAFLVSNFVGAGSLCFYLFVLSETSDVLIIAQYILPTLVLVGFTFEICLRGTQLEEASEGLELSLRCQEWYMGSRRYRKFYLLWMQYCQRTQKLGAFGLIEVNMVHFTEIMQLAYRLFTFLKSH</sequence>
<feature type="transmembrane region" description="Helical" evidence="10">
    <location>
        <begin position="81"/>
        <end position="99"/>
    </location>
</feature>
<feature type="transmembrane region" description="Helical" evidence="10">
    <location>
        <begin position="108"/>
        <end position="128"/>
    </location>
</feature>
<feature type="transmembrane region" description="Helical" evidence="10">
    <location>
        <begin position="134"/>
        <end position="156"/>
    </location>
</feature>
<evidence type="ECO:0000256" key="5">
    <source>
        <dbReference type="ARBA" id="ARBA00022725"/>
    </source>
</evidence>
<evidence type="ECO:0000256" key="2">
    <source>
        <dbReference type="ARBA" id="ARBA00022475"/>
    </source>
</evidence>
<protein>
    <submittedName>
        <fullName evidence="11">Odorant receptor 88a-like</fullName>
    </submittedName>
</protein>
<dbReference type="GO" id="GO:0007165">
    <property type="term" value="P:signal transduction"/>
    <property type="evidence" value="ECO:0007669"/>
    <property type="project" value="UniProtKB-KW"/>
</dbReference>
<keyword evidence="2" id="KW-1003">Cell membrane</keyword>
<evidence type="ECO:0000256" key="3">
    <source>
        <dbReference type="ARBA" id="ARBA00022606"/>
    </source>
</evidence>
<comment type="subcellular location">
    <subcellularLocation>
        <location evidence="1">Cell membrane</location>
        <topology evidence="1">Multi-pass membrane protein</topology>
    </subcellularLocation>
</comment>
<evidence type="ECO:0000313" key="11">
    <source>
        <dbReference type="RefSeq" id="XP_016980639.1"/>
    </source>
</evidence>
<organism evidence="11">
    <name type="scientific">Drosophila rhopaloa</name>
    <name type="common">Fruit fly</name>
    <dbReference type="NCBI Taxonomy" id="1041015"/>
    <lineage>
        <taxon>Eukaryota</taxon>
        <taxon>Metazoa</taxon>
        <taxon>Ecdysozoa</taxon>
        <taxon>Arthropoda</taxon>
        <taxon>Hexapoda</taxon>
        <taxon>Insecta</taxon>
        <taxon>Pterygota</taxon>
        <taxon>Neoptera</taxon>
        <taxon>Endopterygota</taxon>
        <taxon>Diptera</taxon>
        <taxon>Brachycera</taxon>
        <taxon>Muscomorpha</taxon>
        <taxon>Ephydroidea</taxon>
        <taxon>Drosophilidae</taxon>
        <taxon>Drosophila</taxon>
        <taxon>Sophophora</taxon>
    </lineage>
</organism>
<evidence type="ECO:0000256" key="7">
    <source>
        <dbReference type="ARBA" id="ARBA00023136"/>
    </source>
</evidence>
<dbReference type="GO" id="GO:0004984">
    <property type="term" value="F:olfactory receptor activity"/>
    <property type="evidence" value="ECO:0007669"/>
    <property type="project" value="InterPro"/>
</dbReference>
<dbReference type="GO" id="GO:0005886">
    <property type="term" value="C:plasma membrane"/>
    <property type="evidence" value="ECO:0007669"/>
    <property type="project" value="UniProtKB-SubCell"/>
</dbReference>
<dbReference type="RefSeq" id="XP_016980639.1">
    <property type="nucleotide sequence ID" value="XM_017125150.1"/>
</dbReference>
<evidence type="ECO:0000256" key="1">
    <source>
        <dbReference type="ARBA" id="ARBA00004651"/>
    </source>
</evidence>
<proteinExistence type="predicted"/>
<reference evidence="11" key="1">
    <citation type="submission" date="2025-08" db="UniProtKB">
        <authorList>
            <consortium name="RefSeq"/>
        </authorList>
    </citation>
    <scope>IDENTIFICATION</scope>
</reference>
<evidence type="ECO:0000256" key="9">
    <source>
        <dbReference type="ARBA" id="ARBA00023224"/>
    </source>
</evidence>
<name>A0A6P4EV89_DRORH</name>
<feature type="transmembrane region" description="Helical" evidence="10">
    <location>
        <begin position="41"/>
        <end position="61"/>
    </location>
</feature>
<accession>A0A6P4EV89</accession>
<dbReference type="GO" id="GO:0005549">
    <property type="term" value="F:odorant binding"/>
    <property type="evidence" value="ECO:0007669"/>
    <property type="project" value="InterPro"/>
</dbReference>
<dbReference type="PANTHER" id="PTHR21137:SF35">
    <property type="entry name" value="ODORANT RECEPTOR 19A-RELATED"/>
    <property type="match status" value="1"/>
</dbReference>
<dbReference type="OrthoDB" id="6765072at2759"/>
<keyword evidence="5" id="KW-0552">Olfaction</keyword>
<evidence type="ECO:0000256" key="4">
    <source>
        <dbReference type="ARBA" id="ARBA00022692"/>
    </source>
</evidence>